<reference evidence="11" key="1">
    <citation type="submission" date="2025-08" db="UniProtKB">
        <authorList>
            <consortium name="Ensembl"/>
        </authorList>
    </citation>
    <scope>IDENTIFICATION</scope>
</reference>
<evidence type="ECO:0000256" key="6">
    <source>
        <dbReference type="ARBA" id="ARBA00023212"/>
    </source>
</evidence>
<dbReference type="InterPro" id="IPR050505">
    <property type="entry name" value="WDR55/POC1"/>
</dbReference>
<reference evidence="11" key="2">
    <citation type="submission" date="2025-09" db="UniProtKB">
        <authorList>
            <consortium name="Ensembl"/>
        </authorList>
    </citation>
    <scope>IDENTIFICATION</scope>
</reference>
<feature type="repeat" description="WD" evidence="9">
    <location>
        <begin position="363"/>
        <end position="395"/>
    </location>
</feature>
<dbReference type="SUPFAM" id="SSF50978">
    <property type="entry name" value="WD40 repeat-like"/>
    <property type="match status" value="1"/>
</dbReference>
<keyword evidence="2" id="KW-0963">Cytoplasm</keyword>
<dbReference type="InterPro" id="IPR020472">
    <property type="entry name" value="WD40_PAC1"/>
</dbReference>
<comment type="subcellular location">
    <subcellularLocation>
        <location evidence="1">Cytoplasm</location>
        <location evidence="1">Cytoskeleton</location>
        <location evidence="1">Microtubule organizing center</location>
        <location evidence="1">Centrosome</location>
        <location evidence="1">Centriole</location>
    </subcellularLocation>
</comment>
<dbReference type="InterPro" id="IPR001680">
    <property type="entry name" value="WD40_rpt"/>
</dbReference>
<dbReference type="PRINTS" id="PR00320">
    <property type="entry name" value="GPROTEINBRPT"/>
</dbReference>
<proteinExistence type="inferred from homology"/>
<dbReference type="Ensembl" id="ENSCPGT00000003616.1">
    <property type="protein sequence ID" value="ENSCPGP00000003292.1"/>
    <property type="gene ID" value="ENSCPGG00000002425.1"/>
</dbReference>
<dbReference type="PANTHER" id="PTHR44019">
    <property type="entry name" value="WD REPEAT-CONTAINING PROTEIN 55"/>
    <property type="match status" value="1"/>
</dbReference>
<dbReference type="InterPro" id="IPR015943">
    <property type="entry name" value="WD40/YVTN_repeat-like_dom_sf"/>
</dbReference>
<accession>A0A8C3J7H1</accession>
<keyword evidence="5" id="KW-0175">Coiled coil</keyword>
<feature type="repeat" description="WD" evidence="9">
    <location>
        <begin position="111"/>
        <end position="152"/>
    </location>
</feature>
<evidence type="ECO:0000256" key="8">
    <source>
        <dbReference type="ARBA" id="ARBA00039724"/>
    </source>
</evidence>
<dbReference type="GO" id="GO:0036064">
    <property type="term" value="C:ciliary basal body"/>
    <property type="evidence" value="ECO:0007669"/>
    <property type="project" value="TreeGrafter"/>
</dbReference>
<dbReference type="GO" id="GO:0060271">
    <property type="term" value="P:cilium assembly"/>
    <property type="evidence" value="ECO:0007669"/>
    <property type="project" value="TreeGrafter"/>
</dbReference>
<name>A0A8C3J7H1_9CHAR</name>
<feature type="repeat" description="WD" evidence="9">
    <location>
        <begin position="237"/>
        <end position="278"/>
    </location>
</feature>
<feature type="repeat" description="WD" evidence="9">
    <location>
        <begin position="321"/>
        <end position="362"/>
    </location>
</feature>
<evidence type="ECO:0000256" key="3">
    <source>
        <dbReference type="ARBA" id="ARBA00022574"/>
    </source>
</evidence>
<feature type="repeat" description="WD" evidence="9">
    <location>
        <begin position="153"/>
        <end position="184"/>
    </location>
</feature>
<dbReference type="PROSITE" id="PS00678">
    <property type="entry name" value="WD_REPEATS_1"/>
    <property type="match status" value="2"/>
</dbReference>
<keyword evidence="4" id="KW-0677">Repeat</keyword>
<evidence type="ECO:0000256" key="4">
    <source>
        <dbReference type="ARBA" id="ARBA00022737"/>
    </source>
</evidence>
<feature type="repeat" description="WD" evidence="9">
    <location>
        <begin position="195"/>
        <end position="236"/>
    </location>
</feature>
<dbReference type="GO" id="GO:0005814">
    <property type="term" value="C:centriole"/>
    <property type="evidence" value="ECO:0007669"/>
    <property type="project" value="UniProtKB-SubCell"/>
</dbReference>
<dbReference type="PROSITE" id="PS50082">
    <property type="entry name" value="WD_REPEATS_2"/>
    <property type="match status" value="7"/>
</dbReference>
<dbReference type="InterPro" id="IPR036322">
    <property type="entry name" value="WD40_repeat_dom_sf"/>
</dbReference>
<evidence type="ECO:0000256" key="1">
    <source>
        <dbReference type="ARBA" id="ARBA00004114"/>
    </source>
</evidence>
<evidence type="ECO:0000256" key="5">
    <source>
        <dbReference type="ARBA" id="ARBA00023054"/>
    </source>
</evidence>
<keyword evidence="3 9" id="KW-0853">WD repeat</keyword>
<evidence type="ECO:0000256" key="9">
    <source>
        <dbReference type="PROSITE-ProRule" id="PRU00221"/>
    </source>
</evidence>
<dbReference type="Gene3D" id="2.130.10.10">
    <property type="entry name" value="YVTN repeat-like/Quinoprotein amine dehydrogenase"/>
    <property type="match status" value="3"/>
</dbReference>
<evidence type="ECO:0000256" key="7">
    <source>
        <dbReference type="ARBA" id="ARBA00037984"/>
    </source>
</evidence>
<evidence type="ECO:0000256" key="10">
    <source>
        <dbReference type="SAM" id="MobiDB-lite"/>
    </source>
</evidence>
<keyword evidence="12" id="KW-1185">Reference proteome</keyword>
<feature type="compositionally biased region" description="Low complexity" evidence="10">
    <location>
        <begin position="22"/>
        <end position="35"/>
    </location>
</feature>
<feature type="region of interest" description="Disordered" evidence="10">
    <location>
        <begin position="484"/>
        <end position="510"/>
    </location>
</feature>
<sequence length="565" mass="61386">MNSGLGRPRLERGGFEEPPPRRSGSGRCRGAPSSAHGLPAGKEPAPEHRGRRVSPGAEGCPRLQLVRPPGALAAACGRLTAPVGGWGNGPHPGADGARLLPQQDPVLIQTLRGHGAAVTGVAFNADGAGLATSSLDRFLMVWKLKTQCRAYKFIGHAEAVTSVQFSPDGQLLASASQDRTVRLWIPCIHGESSVVKGHTASVRSVNFSHDGHFLVSASNDKSIKAWSVRRQSLLYSLFQHTHWVRCAKFSPDGRLIASCSEDKSVKIWDTRNKTCIDSFLDYGGFANFVDFNPSGTCIASAGSNHTVKLWDIRMNKLLQHYKVHRAGVNCVSFHPSGNYLITASTDGTLKILDLLEGRLIYTLHGHKGPVLSVAFSKGGEKFASGGADSQVLLWKTNFDSFDYKEVLKHHIRRTHIDDPPHLLDIYPRSPHLHDEKLQSVEVNPSFGVTNTQTLDPPVIEISSSSTFSTPGDVSSEDLQYPSASVLAASSKRDSETEGESAVHTVDKQTGISPSLGSALEHIVEQLDVLTLTISILEQRLTLTEDKLKECLENQQKMLLEGRQEE</sequence>
<dbReference type="Proteomes" id="UP000694419">
    <property type="component" value="Unplaced"/>
</dbReference>
<organism evidence="11 12">
    <name type="scientific">Calidris pygmaea</name>
    <name type="common">Spoon-billed sandpiper</name>
    <dbReference type="NCBI Taxonomy" id="425635"/>
    <lineage>
        <taxon>Eukaryota</taxon>
        <taxon>Metazoa</taxon>
        <taxon>Chordata</taxon>
        <taxon>Craniata</taxon>
        <taxon>Vertebrata</taxon>
        <taxon>Euteleostomi</taxon>
        <taxon>Archelosauria</taxon>
        <taxon>Archosauria</taxon>
        <taxon>Dinosauria</taxon>
        <taxon>Saurischia</taxon>
        <taxon>Theropoda</taxon>
        <taxon>Coelurosauria</taxon>
        <taxon>Aves</taxon>
        <taxon>Neognathae</taxon>
        <taxon>Neoaves</taxon>
        <taxon>Charadriiformes</taxon>
        <taxon>Scolopacidae</taxon>
        <taxon>Calidris</taxon>
    </lineage>
</organism>
<dbReference type="Pfam" id="PF00400">
    <property type="entry name" value="WD40"/>
    <property type="match status" value="7"/>
</dbReference>
<dbReference type="PANTHER" id="PTHR44019:SF1">
    <property type="entry name" value="POC1 CENTRIOLAR PROTEIN HOMOLOG B"/>
    <property type="match status" value="1"/>
</dbReference>
<dbReference type="SMART" id="SM00320">
    <property type="entry name" value="WD40"/>
    <property type="match status" value="7"/>
</dbReference>
<keyword evidence="6" id="KW-0206">Cytoskeleton</keyword>
<evidence type="ECO:0000313" key="12">
    <source>
        <dbReference type="Proteomes" id="UP000694419"/>
    </source>
</evidence>
<evidence type="ECO:0000313" key="11">
    <source>
        <dbReference type="Ensembl" id="ENSCPGP00000003292.1"/>
    </source>
</evidence>
<protein>
    <recommendedName>
        <fullName evidence="8">POC1 centriolar protein homolog B</fullName>
    </recommendedName>
</protein>
<dbReference type="PROSITE" id="PS50294">
    <property type="entry name" value="WD_REPEATS_REGION"/>
    <property type="match status" value="6"/>
</dbReference>
<dbReference type="InterPro" id="IPR019775">
    <property type="entry name" value="WD40_repeat_CS"/>
</dbReference>
<dbReference type="CDD" id="cd00200">
    <property type="entry name" value="WD40"/>
    <property type="match status" value="1"/>
</dbReference>
<feature type="repeat" description="WD" evidence="9">
    <location>
        <begin position="289"/>
        <end position="320"/>
    </location>
</feature>
<comment type="similarity">
    <text evidence="7">Belongs to the WD repeat POC1 family.</text>
</comment>
<evidence type="ECO:0000256" key="2">
    <source>
        <dbReference type="ARBA" id="ARBA00022490"/>
    </source>
</evidence>
<dbReference type="AlphaFoldDB" id="A0A8C3J7H1"/>
<feature type="region of interest" description="Disordered" evidence="10">
    <location>
        <begin position="1"/>
        <end position="62"/>
    </location>
</feature>
<feature type="compositionally biased region" description="Basic and acidic residues" evidence="10">
    <location>
        <begin position="8"/>
        <end position="20"/>
    </location>
</feature>